<organism evidence="4 5">
    <name type="scientific">Hydrogenibacillus schlegelii</name>
    <name type="common">Bacillus schlegelii</name>
    <dbReference type="NCBI Taxonomy" id="1484"/>
    <lineage>
        <taxon>Bacteria</taxon>
        <taxon>Bacillati</taxon>
        <taxon>Bacillota</taxon>
        <taxon>Bacilli</taxon>
        <taxon>Bacillales</taxon>
        <taxon>Bacillales Family X. Incertae Sedis</taxon>
        <taxon>Hydrogenibacillus</taxon>
    </lineage>
</organism>
<dbReference type="PANTHER" id="PTHR13847:SF289">
    <property type="entry name" value="GLYCINE OXIDASE"/>
    <property type="match status" value="1"/>
</dbReference>
<dbReference type="Proteomes" id="UP000243024">
    <property type="component" value="Unassembled WGS sequence"/>
</dbReference>
<gene>
    <name evidence="4" type="ORF">SA87_09765</name>
</gene>
<evidence type="ECO:0000256" key="2">
    <source>
        <dbReference type="SAM" id="Phobius"/>
    </source>
</evidence>
<dbReference type="SUPFAM" id="SSF51905">
    <property type="entry name" value="FAD/NAD(P)-binding domain"/>
    <property type="match status" value="1"/>
</dbReference>
<sequence length="418" mass="45713">MVITRNGQPRRVVVVGAGMVGLSTAWFLLERGVDVTVLESRHVAAGASWGNAGWLTPGLTAPLPHPSVLRFGLRALFRPDSPLYVPIRPSLSLFRFLLGFARHSTHARWAAGVRAFAPMIRRAYAAYGALAESISEPVVDAEPFLAGFRTTEEAQELIDELESLRKEGIEVEYERLTGEDARRLEPALSSRVRAAVRLDGQRFIHPGRYLDALARSVRDRGGDIREGTAAREVVDENAQATVVLENGERLTADAVVIATGADLSRLAKRFGVRTFVQAGRGYSFSIPIKRLPAGPVYFPVQRVACTPLGDRLRVAGMMEFRRPEEPLDPRRIDAIIRAVAPLLEGADFADRRDEWVGSRPCTADGLPLIGRTASPRVFVAGGHCMWGIFLGPVTGKLVTEAVTTGNIPAELRPFDPLR</sequence>
<dbReference type="Pfam" id="PF01266">
    <property type="entry name" value="DAO"/>
    <property type="match status" value="1"/>
</dbReference>
<accession>A0A179ISU2</accession>
<dbReference type="STRING" id="1484.SA87_09765"/>
<evidence type="ECO:0000313" key="5">
    <source>
        <dbReference type="Proteomes" id="UP000243024"/>
    </source>
</evidence>
<dbReference type="Gene3D" id="3.50.50.60">
    <property type="entry name" value="FAD/NAD(P)-binding domain"/>
    <property type="match status" value="2"/>
</dbReference>
<feature type="transmembrane region" description="Helical" evidence="2">
    <location>
        <begin position="12"/>
        <end position="29"/>
    </location>
</feature>
<protein>
    <submittedName>
        <fullName evidence="4">Amino acid dehydrogenase</fullName>
    </submittedName>
</protein>
<dbReference type="InterPro" id="IPR006076">
    <property type="entry name" value="FAD-dep_OxRdtase"/>
</dbReference>
<evidence type="ECO:0000313" key="4">
    <source>
        <dbReference type="EMBL" id="OAR04879.1"/>
    </source>
</evidence>
<name>A0A179ISU2_HYDSH</name>
<dbReference type="SUPFAM" id="SSF54373">
    <property type="entry name" value="FAD-linked reductases, C-terminal domain"/>
    <property type="match status" value="1"/>
</dbReference>
<dbReference type="PANTHER" id="PTHR13847">
    <property type="entry name" value="SARCOSINE DEHYDROGENASE-RELATED"/>
    <property type="match status" value="1"/>
</dbReference>
<keyword evidence="2" id="KW-1133">Transmembrane helix</keyword>
<reference evidence="4 5" key="1">
    <citation type="submission" date="2015-09" db="EMBL/GenBank/DDBJ databases">
        <title>Draft genome sequence of Hydrogenibacillus schlegelii DSM 2000.</title>
        <authorList>
            <person name="Hemp J."/>
        </authorList>
    </citation>
    <scope>NUCLEOTIDE SEQUENCE [LARGE SCALE GENOMIC DNA]</scope>
    <source>
        <strain evidence="4 5">MA 48</strain>
    </source>
</reference>
<dbReference type="AlphaFoldDB" id="A0A179ISU2"/>
<proteinExistence type="predicted"/>
<dbReference type="Gene3D" id="3.30.9.10">
    <property type="entry name" value="D-Amino Acid Oxidase, subunit A, domain 2"/>
    <property type="match status" value="1"/>
</dbReference>
<dbReference type="InterPro" id="IPR036188">
    <property type="entry name" value="FAD/NAD-bd_sf"/>
</dbReference>
<evidence type="ECO:0000259" key="3">
    <source>
        <dbReference type="Pfam" id="PF01266"/>
    </source>
</evidence>
<keyword evidence="5" id="KW-1185">Reference proteome</keyword>
<dbReference type="GO" id="GO:0005737">
    <property type="term" value="C:cytoplasm"/>
    <property type="evidence" value="ECO:0007669"/>
    <property type="project" value="TreeGrafter"/>
</dbReference>
<dbReference type="OrthoDB" id="9794226at2"/>
<evidence type="ECO:0000256" key="1">
    <source>
        <dbReference type="ARBA" id="ARBA00023002"/>
    </source>
</evidence>
<comment type="caution">
    <text evidence="4">The sequence shown here is derived from an EMBL/GenBank/DDBJ whole genome shotgun (WGS) entry which is preliminary data.</text>
</comment>
<dbReference type="GO" id="GO:0016491">
    <property type="term" value="F:oxidoreductase activity"/>
    <property type="evidence" value="ECO:0007669"/>
    <property type="project" value="UniProtKB-KW"/>
</dbReference>
<keyword evidence="1" id="KW-0560">Oxidoreductase</keyword>
<keyword evidence="2" id="KW-0472">Membrane</keyword>
<feature type="domain" description="FAD dependent oxidoreductase" evidence="3">
    <location>
        <begin position="11"/>
        <end position="400"/>
    </location>
</feature>
<keyword evidence="2" id="KW-0812">Transmembrane</keyword>
<dbReference type="EMBL" id="JXBB01000009">
    <property type="protein sequence ID" value="OAR04879.1"/>
    <property type="molecule type" value="Genomic_DNA"/>
</dbReference>